<dbReference type="Ensembl" id="ENSXCOT00000005310.1">
    <property type="protein sequence ID" value="ENSXCOP00000005249.1"/>
    <property type="gene ID" value="ENSXCOG00000004109.1"/>
</dbReference>
<keyword evidence="2" id="KW-1185">Reference proteome</keyword>
<reference evidence="1" key="2">
    <citation type="submission" date="2025-09" db="UniProtKB">
        <authorList>
            <consortium name="Ensembl"/>
        </authorList>
    </citation>
    <scope>IDENTIFICATION</scope>
</reference>
<proteinExistence type="predicted"/>
<evidence type="ECO:0008006" key="3">
    <source>
        <dbReference type="Google" id="ProtNLM"/>
    </source>
</evidence>
<accession>A0A3B5LBJ9</accession>
<dbReference type="GeneTree" id="ENSGT00940000173342"/>
<sequence>MLSHALVWPSQSSLKIDICRCSSSNLTPDPAPTPASSADGTIRSMFSECRPPAPERFSGDASNFSHDGAKILFVLSHLSGKALDWAESRFSPSSDYGCSFEDFLKEFKQVFNQVSDRASDSRDLETMEKYI</sequence>
<reference evidence="1" key="1">
    <citation type="submission" date="2025-08" db="UniProtKB">
        <authorList>
            <consortium name="Ensembl"/>
        </authorList>
    </citation>
    <scope>IDENTIFICATION</scope>
</reference>
<protein>
    <recommendedName>
        <fullName evidence="3">DUF4939 domain-containing protein</fullName>
    </recommendedName>
</protein>
<organism evidence="1 2">
    <name type="scientific">Xiphophorus couchianus</name>
    <name type="common">Monterrey platyfish</name>
    <dbReference type="NCBI Taxonomy" id="32473"/>
    <lineage>
        <taxon>Eukaryota</taxon>
        <taxon>Metazoa</taxon>
        <taxon>Chordata</taxon>
        <taxon>Craniata</taxon>
        <taxon>Vertebrata</taxon>
        <taxon>Euteleostomi</taxon>
        <taxon>Actinopterygii</taxon>
        <taxon>Neopterygii</taxon>
        <taxon>Teleostei</taxon>
        <taxon>Neoteleostei</taxon>
        <taxon>Acanthomorphata</taxon>
        <taxon>Ovalentaria</taxon>
        <taxon>Atherinomorphae</taxon>
        <taxon>Cyprinodontiformes</taxon>
        <taxon>Poeciliidae</taxon>
        <taxon>Poeciliinae</taxon>
        <taxon>Xiphophorus</taxon>
    </lineage>
</organism>
<dbReference type="AlphaFoldDB" id="A0A3B5LBJ9"/>
<dbReference type="Proteomes" id="UP000261380">
    <property type="component" value="Unplaced"/>
</dbReference>
<evidence type="ECO:0000313" key="1">
    <source>
        <dbReference type="Ensembl" id="ENSXCOP00000005249.1"/>
    </source>
</evidence>
<name>A0A3B5LBJ9_9TELE</name>
<dbReference type="STRING" id="32473.ENSXCOP00000005249"/>
<evidence type="ECO:0000313" key="2">
    <source>
        <dbReference type="Proteomes" id="UP000261380"/>
    </source>
</evidence>